<proteinExistence type="predicted"/>
<comment type="caution">
    <text evidence="5">The sequence shown here is derived from an EMBL/GenBank/DDBJ whole genome shotgun (WGS) entry which is preliminary data.</text>
</comment>
<keyword evidence="3" id="KW-0175">Coiled coil</keyword>
<dbReference type="AlphaFoldDB" id="A0A401RTK1"/>
<feature type="compositionally biased region" description="Basic residues" evidence="4">
    <location>
        <begin position="144"/>
        <end position="153"/>
    </location>
</feature>
<feature type="coiled-coil region" evidence="3">
    <location>
        <begin position="34"/>
        <end position="61"/>
    </location>
</feature>
<dbReference type="Pfam" id="PF00435">
    <property type="entry name" value="Spectrin"/>
    <property type="match status" value="2"/>
</dbReference>
<evidence type="ECO:0000313" key="5">
    <source>
        <dbReference type="EMBL" id="GCC21479.1"/>
    </source>
</evidence>
<dbReference type="CDD" id="cd00176">
    <property type="entry name" value="SPEC"/>
    <property type="match status" value="1"/>
</dbReference>
<dbReference type="PANTHER" id="PTHR11915">
    <property type="entry name" value="SPECTRIN/FILAMIN RELATED CYTOSKELETAL PROTEIN"/>
    <property type="match status" value="1"/>
</dbReference>
<dbReference type="Proteomes" id="UP000287033">
    <property type="component" value="Unassembled WGS sequence"/>
</dbReference>
<dbReference type="GO" id="GO:0003779">
    <property type="term" value="F:actin binding"/>
    <property type="evidence" value="ECO:0007669"/>
    <property type="project" value="UniProtKB-KW"/>
</dbReference>
<evidence type="ECO:0000256" key="3">
    <source>
        <dbReference type="SAM" id="Coils"/>
    </source>
</evidence>
<dbReference type="SUPFAM" id="SSF46966">
    <property type="entry name" value="Spectrin repeat"/>
    <property type="match status" value="2"/>
</dbReference>
<dbReference type="FunFam" id="1.20.58.60:FF:000017">
    <property type="entry name" value="Spectrin alpha chain, non-erythrocytic 1"/>
    <property type="match status" value="1"/>
</dbReference>
<keyword evidence="2" id="KW-0009">Actin-binding</keyword>
<evidence type="ECO:0000313" key="6">
    <source>
        <dbReference type="Proteomes" id="UP000287033"/>
    </source>
</evidence>
<name>A0A401RTK1_CHIPU</name>
<protein>
    <submittedName>
        <fullName evidence="5">Uncharacterized protein</fullName>
    </submittedName>
</protein>
<dbReference type="InterPro" id="IPR002017">
    <property type="entry name" value="Spectrin_repeat"/>
</dbReference>
<feature type="region of interest" description="Disordered" evidence="4">
    <location>
        <begin position="141"/>
        <end position="165"/>
    </location>
</feature>
<evidence type="ECO:0000256" key="1">
    <source>
        <dbReference type="ARBA" id="ARBA00022737"/>
    </source>
</evidence>
<keyword evidence="1" id="KW-0677">Repeat</keyword>
<dbReference type="STRING" id="137246.A0A401RTK1"/>
<dbReference type="SMART" id="SM00150">
    <property type="entry name" value="SPEC"/>
    <property type="match status" value="1"/>
</dbReference>
<accession>A0A401RTK1</accession>
<feature type="non-terminal residue" evidence="5">
    <location>
        <position position="1"/>
    </location>
</feature>
<reference evidence="5 6" key="1">
    <citation type="journal article" date="2018" name="Nat. Ecol. Evol.">
        <title>Shark genomes provide insights into elasmobranch evolution and the origin of vertebrates.</title>
        <authorList>
            <person name="Hara Y"/>
            <person name="Yamaguchi K"/>
            <person name="Onimaru K"/>
            <person name="Kadota M"/>
            <person name="Koyanagi M"/>
            <person name="Keeley SD"/>
            <person name="Tatsumi K"/>
            <person name="Tanaka K"/>
            <person name="Motone F"/>
            <person name="Kageyama Y"/>
            <person name="Nozu R"/>
            <person name="Adachi N"/>
            <person name="Nishimura O"/>
            <person name="Nakagawa R"/>
            <person name="Tanegashima C"/>
            <person name="Kiyatake I"/>
            <person name="Matsumoto R"/>
            <person name="Murakumo K"/>
            <person name="Nishida K"/>
            <person name="Terakita A"/>
            <person name="Kuratani S"/>
            <person name="Sato K"/>
            <person name="Hyodo S Kuraku.S."/>
        </authorList>
    </citation>
    <scope>NUCLEOTIDE SEQUENCE [LARGE SCALE GENOMIC DNA]</scope>
</reference>
<organism evidence="5 6">
    <name type="scientific">Chiloscyllium punctatum</name>
    <name type="common">Brownbanded bambooshark</name>
    <name type="synonym">Hemiscyllium punctatum</name>
    <dbReference type="NCBI Taxonomy" id="137246"/>
    <lineage>
        <taxon>Eukaryota</taxon>
        <taxon>Metazoa</taxon>
        <taxon>Chordata</taxon>
        <taxon>Craniata</taxon>
        <taxon>Vertebrata</taxon>
        <taxon>Chondrichthyes</taxon>
        <taxon>Elasmobranchii</taxon>
        <taxon>Galeomorphii</taxon>
        <taxon>Galeoidea</taxon>
        <taxon>Orectolobiformes</taxon>
        <taxon>Hemiscylliidae</taxon>
        <taxon>Chiloscyllium</taxon>
    </lineage>
</organism>
<dbReference type="OrthoDB" id="9942256at2759"/>
<evidence type="ECO:0000256" key="4">
    <source>
        <dbReference type="SAM" id="MobiDB-lite"/>
    </source>
</evidence>
<evidence type="ECO:0000256" key="2">
    <source>
        <dbReference type="ARBA" id="ARBA00023203"/>
    </source>
</evidence>
<dbReference type="EMBL" id="BEZZ01002256">
    <property type="protein sequence ID" value="GCC21479.1"/>
    <property type="molecule type" value="Genomic_DNA"/>
</dbReference>
<dbReference type="InterPro" id="IPR018159">
    <property type="entry name" value="Spectrin/alpha-actinin"/>
</dbReference>
<sequence>ALNFQRSIDDVENWLSEVEKQLEQAGQPSDLVSVKNLLNEQQDLEEDINSYVERMQSLLDQSEEFVRDNHFLAEGIRVRVSDILQRYQALRDPIKERRQVLEDSARLYQLYRDLDVAQAWVQEKLLLATAKDVGHSLTAVQSLHNKHQVRGRRAGSTPGRGIPRG</sequence>
<dbReference type="Gene3D" id="1.20.58.60">
    <property type="match status" value="2"/>
</dbReference>
<dbReference type="OMA" id="EKCAGSE"/>
<gene>
    <name evidence="5" type="ORF">chiPu_0019951</name>
</gene>
<keyword evidence="6" id="KW-1185">Reference proteome</keyword>